<sequence length="139" mass="13943">MIPQPVSLVPLAVIVILAVGALAYAAFKAGTGAARSEPGSKARLAGFTVTGVAMAAALGGLAMMANILLTHEAAYEAVVWVNLYENYGIAPAAGTVEFMPGVPFEAILDGEAVSCTVIPPGSVDCDGETVLPLAEGVQG</sequence>
<evidence type="ECO:0000313" key="3">
    <source>
        <dbReference type="Proteomes" id="UP001139158"/>
    </source>
</evidence>
<keyword evidence="1" id="KW-0472">Membrane</keyword>
<comment type="caution">
    <text evidence="2">The sequence shown here is derived from an EMBL/GenBank/DDBJ whole genome shotgun (WGS) entry which is preliminary data.</text>
</comment>
<dbReference type="Proteomes" id="UP001139158">
    <property type="component" value="Unassembled WGS sequence"/>
</dbReference>
<proteinExistence type="predicted"/>
<keyword evidence="3" id="KW-1185">Reference proteome</keyword>
<dbReference type="EMBL" id="JAJFZV010000018">
    <property type="protein sequence ID" value="MCC3299245.1"/>
    <property type="molecule type" value="Genomic_DNA"/>
</dbReference>
<evidence type="ECO:0000313" key="2">
    <source>
        <dbReference type="EMBL" id="MCC3299245.1"/>
    </source>
</evidence>
<keyword evidence="1" id="KW-1133">Transmembrane helix</keyword>
<reference evidence="2" key="1">
    <citation type="submission" date="2021-10" db="EMBL/GenBank/DDBJ databases">
        <title>Novel species in genus Arthrobacter.</title>
        <authorList>
            <person name="Liu Y."/>
        </authorList>
    </citation>
    <scope>NUCLEOTIDE SEQUENCE</scope>
    <source>
        <strain evidence="2">Zg-Y453</strain>
    </source>
</reference>
<protein>
    <submittedName>
        <fullName evidence="2">Uncharacterized protein</fullName>
    </submittedName>
</protein>
<organism evidence="2 3">
    <name type="scientific">Arthrobacter caoxuetaonis</name>
    <dbReference type="NCBI Taxonomy" id="2886935"/>
    <lineage>
        <taxon>Bacteria</taxon>
        <taxon>Bacillati</taxon>
        <taxon>Actinomycetota</taxon>
        <taxon>Actinomycetes</taxon>
        <taxon>Micrococcales</taxon>
        <taxon>Micrococcaceae</taxon>
        <taxon>Arthrobacter</taxon>
    </lineage>
</organism>
<name>A0A9X1SD17_9MICC</name>
<feature type="transmembrane region" description="Helical" evidence="1">
    <location>
        <begin position="47"/>
        <end position="69"/>
    </location>
</feature>
<accession>A0A9X1SD17</accession>
<keyword evidence="1" id="KW-0812">Transmembrane</keyword>
<dbReference type="RefSeq" id="WP_227897233.1">
    <property type="nucleotide sequence ID" value="NZ_CP099467.1"/>
</dbReference>
<evidence type="ECO:0000256" key="1">
    <source>
        <dbReference type="SAM" id="Phobius"/>
    </source>
</evidence>
<gene>
    <name evidence="2" type="ORF">LJ757_15755</name>
</gene>
<feature type="transmembrane region" description="Helical" evidence="1">
    <location>
        <begin position="6"/>
        <end position="27"/>
    </location>
</feature>
<dbReference type="AlphaFoldDB" id="A0A9X1SD17"/>